<dbReference type="InterPro" id="IPR051406">
    <property type="entry name" value="PLD_domain"/>
</dbReference>
<dbReference type="CDD" id="cd09172">
    <property type="entry name" value="PLDc_Nuc_like_unchar1_1"/>
    <property type="match status" value="1"/>
</dbReference>
<dbReference type="PANTHER" id="PTHR43856">
    <property type="entry name" value="CARDIOLIPIN HYDROLASE"/>
    <property type="match status" value="1"/>
</dbReference>
<dbReference type="RefSeq" id="WP_046972262.1">
    <property type="nucleotide sequence ID" value="NZ_JPLA01000030.1"/>
</dbReference>
<organism evidence="8 9">
    <name type="scientific">Dyella japonica DSM 16301</name>
    <dbReference type="NCBI Taxonomy" id="1440762"/>
    <lineage>
        <taxon>Bacteria</taxon>
        <taxon>Pseudomonadati</taxon>
        <taxon>Pseudomonadota</taxon>
        <taxon>Gammaproteobacteria</taxon>
        <taxon>Lysobacterales</taxon>
        <taxon>Rhodanobacteraceae</taxon>
        <taxon>Dyella</taxon>
    </lineage>
</organism>
<dbReference type="PANTHER" id="PTHR43856:SF1">
    <property type="entry name" value="MITOCHONDRIAL CARDIOLIPIN HYDROLASE"/>
    <property type="match status" value="1"/>
</dbReference>
<dbReference type="PATRIC" id="fig|1440762.4.peg.2210"/>
<evidence type="ECO:0000256" key="1">
    <source>
        <dbReference type="ARBA" id="ARBA00000798"/>
    </source>
</evidence>
<dbReference type="STRING" id="1440762.Y882_12855"/>
<sequence>MRKRISKSGLTVNAIAGSYVVVLGLDISDAKRKGLLGFAIKRTDKTEGESYWMSGTKTFESVEPHPAPGGQYSSHVHPFQSFQWSDYSAKPNHSYTYTVIAMYGPVTDLKEGVSIDVSVTTEPTEGAEHTIHFNRGSVATQEYARRFQNIPPTPLKKGGPSAGQAAFDWLSRGLIEGIIEFIRRAEGEGYALKGCFYEFQWASVLDELRSAKGRGVDVTIVYDDIDNATGPHKKNEAAIKAEKVKTLTKPRQNGTLMHNKFIVLTKNDKPVAVLFGSTNLTLNGLFGHANCIHVVENPDIATKYLDFYAKLHTDPVTTRGNTYKQWTIDQTPAPAAATDFIDDMAPVFSPRANSDALDWYGSLAGAAKNALFMTFAFGMSDVFRNVYELKDEVLRVGLMEKEWNGRNKEAQIEAIRKIQALPNVVIAIGNRIPLNGFDQWLGEIDKIDKDAHVLWVHLKFMLVDPLSKHPIVVTGSANFSDASTTKNDENMLVIKDNTRVADIYLGEYMRLYSHYAFREAVAIFLQKNPGATPENMKLGFLKEDDDWTADAFNPKDRTARRARRLYFAGS</sequence>
<dbReference type="SUPFAM" id="SSF56024">
    <property type="entry name" value="Phospholipase D/nuclease"/>
    <property type="match status" value="2"/>
</dbReference>
<gene>
    <name evidence="8" type="ORF">Y882_12855</name>
</gene>
<protein>
    <recommendedName>
        <fullName evidence="3">phospholipase D</fullName>
        <ecNumber evidence="3">3.1.4.4</ecNumber>
    </recommendedName>
</protein>
<dbReference type="EMBL" id="JPLA01000030">
    <property type="protein sequence ID" value="KLD63287.1"/>
    <property type="molecule type" value="Genomic_DNA"/>
</dbReference>
<evidence type="ECO:0000313" key="8">
    <source>
        <dbReference type="EMBL" id="KLD63287.1"/>
    </source>
</evidence>
<feature type="domain" description="PLD phosphodiesterase" evidence="7">
    <location>
        <begin position="457"/>
        <end position="483"/>
    </location>
</feature>
<dbReference type="GO" id="GO:0006793">
    <property type="term" value="P:phosphorus metabolic process"/>
    <property type="evidence" value="ECO:0007669"/>
    <property type="project" value="UniProtKB-ARBA"/>
</dbReference>
<dbReference type="Gene3D" id="3.30.870.10">
    <property type="entry name" value="Endonuclease Chain A"/>
    <property type="match status" value="2"/>
</dbReference>
<keyword evidence="6" id="KW-0443">Lipid metabolism</keyword>
<comment type="catalytic activity">
    <reaction evidence="1">
        <text>a 1,2-diacyl-sn-glycero-3-phosphocholine + H2O = a 1,2-diacyl-sn-glycero-3-phosphate + choline + H(+)</text>
        <dbReference type="Rhea" id="RHEA:14445"/>
        <dbReference type="ChEBI" id="CHEBI:15354"/>
        <dbReference type="ChEBI" id="CHEBI:15377"/>
        <dbReference type="ChEBI" id="CHEBI:15378"/>
        <dbReference type="ChEBI" id="CHEBI:57643"/>
        <dbReference type="ChEBI" id="CHEBI:58608"/>
        <dbReference type="EC" id="3.1.4.4"/>
    </reaction>
</comment>
<dbReference type="InterPro" id="IPR025202">
    <property type="entry name" value="PLD-like_dom"/>
</dbReference>
<evidence type="ECO:0000256" key="3">
    <source>
        <dbReference type="ARBA" id="ARBA00012027"/>
    </source>
</evidence>
<accession>A0A0G9H6H3</accession>
<evidence type="ECO:0000256" key="6">
    <source>
        <dbReference type="ARBA" id="ARBA00023098"/>
    </source>
</evidence>
<dbReference type="InterPro" id="IPR001736">
    <property type="entry name" value="PLipase_D/transphosphatidylase"/>
</dbReference>
<comment type="caution">
    <text evidence="8">The sequence shown here is derived from an EMBL/GenBank/DDBJ whole genome shotgun (WGS) entry which is preliminary data.</text>
</comment>
<name>A0A0G9H6H3_9GAMM</name>
<dbReference type="GO" id="GO:0004630">
    <property type="term" value="F:phospholipase D activity"/>
    <property type="evidence" value="ECO:0007669"/>
    <property type="project" value="UniProtKB-EC"/>
</dbReference>
<dbReference type="AlphaFoldDB" id="A0A0G9H6H3"/>
<dbReference type="PROSITE" id="PS50035">
    <property type="entry name" value="PLD"/>
    <property type="match status" value="1"/>
</dbReference>
<keyword evidence="4" id="KW-0378">Hydrolase</keyword>
<comment type="similarity">
    <text evidence="2">Belongs to the phospholipase D family.</text>
</comment>
<evidence type="ECO:0000256" key="5">
    <source>
        <dbReference type="ARBA" id="ARBA00022963"/>
    </source>
</evidence>
<dbReference type="Pfam" id="PF13091">
    <property type="entry name" value="PLDc_2"/>
    <property type="match status" value="2"/>
</dbReference>
<evidence type="ECO:0000259" key="7">
    <source>
        <dbReference type="PROSITE" id="PS50035"/>
    </source>
</evidence>
<proteinExistence type="inferred from homology"/>
<evidence type="ECO:0000256" key="4">
    <source>
        <dbReference type="ARBA" id="ARBA00022801"/>
    </source>
</evidence>
<dbReference type="GO" id="GO:0016891">
    <property type="term" value="F:RNA endonuclease activity producing 5'-phosphomonoesters, hydrolytic mechanism"/>
    <property type="evidence" value="ECO:0007669"/>
    <property type="project" value="TreeGrafter"/>
</dbReference>
<dbReference type="OrthoDB" id="9762009at2"/>
<dbReference type="Proteomes" id="UP000035481">
    <property type="component" value="Unassembled WGS sequence"/>
</dbReference>
<evidence type="ECO:0000256" key="2">
    <source>
        <dbReference type="ARBA" id="ARBA00008664"/>
    </source>
</evidence>
<dbReference type="GO" id="GO:0016042">
    <property type="term" value="P:lipid catabolic process"/>
    <property type="evidence" value="ECO:0007669"/>
    <property type="project" value="UniProtKB-KW"/>
</dbReference>
<reference evidence="8 9" key="1">
    <citation type="journal article" date="2015" name="Antonie Van Leeuwenhoek">
        <title>A phylogenomic and molecular marker based taxonomic framework for the order Xanthomonadales: proposal to transfer the families Algiphilaceae and Solimonadaceae to the order Nevskiales ord. nov. and to create a new family within the order Xanthomonadales, the family Rhodanobacteraceae fam. nov., containing the genus Rhodanobacter and its closest relatives.</title>
        <authorList>
            <person name="Naushad S."/>
            <person name="Adeolu M."/>
            <person name="Wong S."/>
            <person name="Sohail M."/>
            <person name="Schellhorn H.E."/>
            <person name="Gupta R.S."/>
        </authorList>
    </citation>
    <scope>NUCLEOTIDE SEQUENCE [LARGE SCALE GENOMIC DNA]</scope>
    <source>
        <strain evidence="8 9">DSM 16301</strain>
    </source>
</reference>
<evidence type="ECO:0000313" key="9">
    <source>
        <dbReference type="Proteomes" id="UP000035481"/>
    </source>
</evidence>
<dbReference type="EC" id="3.1.4.4" evidence="3"/>
<keyword evidence="5" id="KW-0442">Lipid degradation</keyword>